<dbReference type="InterPro" id="IPR000093">
    <property type="entry name" value="DNA_Rcmb_RecR"/>
</dbReference>
<dbReference type="SMART" id="SM00493">
    <property type="entry name" value="TOPRIM"/>
    <property type="match status" value="1"/>
</dbReference>
<dbReference type="SUPFAM" id="SSF111304">
    <property type="entry name" value="Recombination protein RecR"/>
    <property type="match status" value="1"/>
</dbReference>
<dbReference type="InterPro" id="IPR023627">
    <property type="entry name" value="Rcmb_RecR"/>
</dbReference>
<dbReference type="GO" id="GO:0008270">
    <property type="term" value="F:zinc ion binding"/>
    <property type="evidence" value="ECO:0007669"/>
    <property type="project" value="UniProtKB-KW"/>
</dbReference>
<evidence type="ECO:0000313" key="2">
    <source>
        <dbReference type="EMBL" id="BCR36853.1"/>
    </source>
</evidence>
<dbReference type="KEGG" id="manr:MPAN_017460"/>
<keyword evidence="3" id="KW-1185">Reference proteome</keyword>
<sequence>MIPNILKKIMEDFQNLPGIGEKTAERLALFLISDMDNDQIEAFSDHLKRLKYEIKTCPVCHMLTDKDICDVCSDHDRDQETIMVVADAKDVFILEKMQSYQGTYHVLGGLIDFSRGITDKDLNIDTLSERIKHTKELIIATNGTVEGEMTAKFLKSLFEDQDLKITRLASGLPVGADLKYADELTLSKAVENRLKY</sequence>
<dbReference type="GO" id="GO:0006310">
    <property type="term" value="P:DNA recombination"/>
    <property type="evidence" value="ECO:0007669"/>
    <property type="project" value="UniProtKB-UniRule"/>
</dbReference>
<dbReference type="Gene3D" id="6.10.250.240">
    <property type="match status" value="1"/>
</dbReference>
<accession>A0A7U9THW9</accession>
<dbReference type="Gene3D" id="3.40.1360.10">
    <property type="match status" value="1"/>
</dbReference>
<dbReference type="EMBL" id="AP024412">
    <property type="protein sequence ID" value="BCR36853.1"/>
    <property type="molecule type" value="Genomic_DNA"/>
</dbReference>
<gene>
    <name evidence="1 2" type="primary">recR</name>
    <name evidence="2" type="ORF">MPAN_017460</name>
</gene>
<dbReference type="Proteomes" id="UP000620133">
    <property type="component" value="Chromosome"/>
</dbReference>
<organism evidence="2 3">
    <name type="scientific">Mariniplasma anaerobium</name>
    <dbReference type="NCBI Taxonomy" id="2735436"/>
    <lineage>
        <taxon>Bacteria</taxon>
        <taxon>Bacillati</taxon>
        <taxon>Mycoplasmatota</taxon>
        <taxon>Mollicutes</taxon>
        <taxon>Acholeplasmatales</taxon>
        <taxon>Acholeplasmataceae</taxon>
        <taxon>Mariniplasma</taxon>
    </lineage>
</organism>
<dbReference type="PANTHER" id="PTHR30446:SF0">
    <property type="entry name" value="RECOMBINATION PROTEIN RECR"/>
    <property type="match status" value="1"/>
</dbReference>
<evidence type="ECO:0000256" key="1">
    <source>
        <dbReference type="HAMAP-Rule" id="MF_00017"/>
    </source>
</evidence>
<protein>
    <recommendedName>
        <fullName evidence="1">Recombination protein RecR</fullName>
    </recommendedName>
</protein>
<proteinExistence type="inferred from homology"/>
<keyword evidence="1" id="KW-0233">DNA recombination</keyword>
<keyword evidence="1" id="KW-0234">DNA repair</keyword>
<comment type="similarity">
    <text evidence="1">Belongs to the RecR family.</text>
</comment>
<dbReference type="InterPro" id="IPR015967">
    <property type="entry name" value="Rcmb_RecR_Znf"/>
</dbReference>
<keyword evidence="1" id="KW-0227">DNA damage</keyword>
<dbReference type="PROSITE" id="PS01300">
    <property type="entry name" value="RECR"/>
    <property type="match status" value="1"/>
</dbReference>
<dbReference type="Gene3D" id="3.30.60.80">
    <property type="match status" value="1"/>
</dbReference>
<dbReference type="Pfam" id="PF21176">
    <property type="entry name" value="RecR_HhH"/>
    <property type="match status" value="1"/>
</dbReference>
<feature type="zinc finger region" description="C4-type" evidence="1">
    <location>
        <begin position="57"/>
        <end position="72"/>
    </location>
</feature>
<dbReference type="Pfam" id="PF21175">
    <property type="entry name" value="RecR_C"/>
    <property type="match status" value="1"/>
</dbReference>
<dbReference type="Pfam" id="PF02132">
    <property type="entry name" value="RecR_ZnF"/>
    <property type="match status" value="1"/>
</dbReference>
<dbReference type="PANTHER" id="PTHR30446">
    <property type="entry name" value="RECOMBINATION PROTEIN RECR"/>
    <property type="match status" value="1"/>
</dbReference>
<dbReference type="Gene3D" id="1.10.8.420">
    <property type="entry name" value="RecR Domain 1"/>
    <property type="match status" value="1"/>
</dbReference>
<evidence type="ECO:0000313" key="3">
    <source>
        <dbReference type="Proteomes" id="UP000620133"/>
    </source>
</evidence>
<keyword evidence="1" id="KW-0862">Zinc</keyword>
<reference evidence="2" key="1">
    <citation type="submission" date="2021-01" db="EMBL/GenBank/DDBJ databases">
        <title>Draft genome sequence of Acholeplasmataceae bacterium strain Mahy22.</title>
        <authorList>
            <person name="Watanabe M."/>
            <person name="Kojima H."/>
            <person name="Fukui M."/>
        </authorList>
    </citation>
    <scope>NUCLEOTIDE SEQUENCE</scope>
    <source>
        <strain evidence="2">Mahy22</strain>
    </source>
</reference>
<name>A0A7U9THW9_9MOLU</name>
<dbReference type="RefSeq" id="WP_176239495.1">
    <property type="nucleotide sequence ID" value="NZ_AP024412.1"/>
</dbReference>
<dbReference type="HAMAP" id="MF_00017">
    <property type="entry name" value="RecR"/>
    <property type="match status" value="1"/>
</dbReference>
<dbReference type="InterPro" id="IPR006171">
    <property type="entry name" value="TOPRIM_dom"/>
</dbReference>
<dbReference type="GO" id="GO:0003677">
    <property type="term" value="F:DNA binding"/>
    <property type="evidence" value="ECO:0007669"/>
    <property type="project" value="UniProtKB-UniRule"/>
</dbReference>
<dbReference type="NCBIfam" id="TIGR00615">
    <property type="entry name" value="recR"/>
    <property type="match status" value="1"/>
</dbReference>
<comment type="function">
    <text evidence="1">May play a role in DNA repair. It seems to be involved in an RecBC-independent recombinational process of DNA repair. It may act with RecF and RecO.</text>
</comment>
<keyword evidence="1" id="KW-0479">Metal-binding</keyword>
<dbReference type="InterPro" id="IPR034137">
    <property type="entry name" value="TOPRIM_RecR"/>
</dbReference>
<dbReference type="AlphaFoldDB" id="A0A7U9THW9"/>
<dbReference type="Pfam" id="PF13662">
    <property type="entry name" value="Toprim_4"/>
    <property type="match status" value="1"/>
</dbReference>
<keyword evidence="1" id="KW-0863">Zinc-finger</keyword>
<dbReference type="CDD" id="cd01025">
    <property type="entry name" value="TOPRIM_recR"/>
    <property type="match status" value="1"/>
</dbReference>
<dbReference type="GO" id="GO:0006281">
    <property type="term" value="P:DNA repair"/>
    <property type="evidence" value="ECO:0007669"/>
    <property type="project" value="UniProtKB-UniRule"/>
</dbReference>
<dbReference type="PROSITE" id="PS50880">
    <property type="entry name" value="TOPRIM"/>
    <property type="match status" value="1"/>
</dbReference>